<dbReference type="Proteomes" id="UP000216215">
    <property type="component" value="Unassembled WGS sequence"/>
</dbReference>
<gene>
    <name evidence="2" type="ORF">CIT25_00925</name>
</gene>
<feature type="region of interest" description="Disordered" evidence="1">
    <location>
        <begin position="26"/>
        <end position="60"/>
    </location>
</feature>
<accession>A0AB36RH78</accession>
<comment type="caution">
    <text evidence="2">The sequence shown here is derived from an EMBL/GenBank/DDBJ whole genome shotgun (WGS) entry which is preliminary data.</text>
</comment>
<protein>
    <recommendedName>
        <fullName evidence="4">CCHC-type domain-containing protein</fullName>
    </recommendedName>
</protein>
<evidence type="ECO:0000313" key="3">
    <source>
        <dbReference type="Proteomes" id="UP000216215"/>
    </source>
</evidence>
<keyword evidence="3" id="KW-1185">Reference proteome</keyword>
<feature type="compositionally biased region" description="Basic and acidic residues" evidence="1">
    <location>
        <begin position="50"/>
        <end position="60"/>
    </location>
</feature>
<reference evidence="3" key="1">
    <citation type="submission" date="2017-08" db="EMBL/GenBank/DDBJ databases">
        <title>Mesorhizobium wenxinae sp. nov., a novel rhizobial species isolated from root nodules of chickpea (Cicer arietinum L.).</title>
        <authorList>
            <person name="Zhang J."/>
        </authorList>
    </citation>
    <scope>NUCLEOTIDE SEQUENCE [LARGE SCALE GENOMIC DNA]</scope>
    <source>
        <strain evidence="3">USDA 3392</strain>
    </source>
</reference>
<evidence type="ECO:0000313" key="2">
    <source>
        <dbReference type="EMBL" id="PAQ04094.1"/>
    </source>
</evidence>
<feature type="compositionally biased region" description="Basic and acidic residues" evidence="1">
    <location>
        <begin position="26"/>
        <end position="41"/>
    </location>
</feature>
<dbReference type="EMBL" id="NPKI01000002">
    <property type="protein sequence ID" value="PAQ04094.1"/>
    <property type="molecule type" value="Genomic_DNA"/>
</dbReference>
<dbReference type="AlphaFoldDB" id="A0AB36RH78"/>
<evidence type="ECO:0000256" key="1">
    <source>
        <dbReference type="SAM" id="MobiDB-lite"/>
    </source>
</evidence>
<proteinExistence type="predicted"/>
<dbReference type="RefSeq" id="WP_095482701.1">
    <property type="nucleotide sequence ID" value="NZ_CP088151.1"/>
</dbReference>
<sequence>MTTMFRPDIPAKCCAYCGGRDHGYEDCPKRKADAEQQKEPDVDPAPSPARRMDKPDKTAA</sequence>
<organism evidence="2 3">
    <name type="scientific">Mesorhizobium mediterraneum</name>
    <dbReference type="NCBI Taxonomy" id="43617"/>
    <lineage>
        <taxon>Bacteria</taxon>
        <taxon>Pseudomonadati</taxon>
        <taxon>Pseudomonadota</taxon>
        <taxon>Alphaproteobacteria</taxon>
        <taxon>Hyphomicrobiales</taxon>
        <taxon>Phyllobacteriaceae</taxon>
        <taxon>Mesorhizobium</taxon>
    </lineage>
</organism>
<evidence type="ECO:0008006" key="4">
    <source>
        <dbReference type="Google" id="ProtNLM"/>
    </source>
</evidence>
<name>A0AB36RH78_9HYPH</name>